<protein>
    <submittedName>
        <fullName evidence="1">Uncharacterized protein</fullName>
    </submittedName>
</protein>
<dbReference type="Proteomes" id="UP001165124">
    <property type="component" value="Unassembled WGS sequence"/>
</dbReference>
<sequence length="93" mass="10073">MKGKTRKHGNGAAVVLMRIEMTPVACVWFTGRPNCAYLAVTLAKNQAKRQLGHPRGADPGSQGGLCPLVRRSKEVWRARCEASSALCRSAYCA</sequence>
<evidence type="ECO:0000313" key="2">
    <source>
        <dbReference type="Proteomes" id="UP001165124"/>
    </source>
</evidence>
<accession>A0A9W6PXH5</accession>
<dbReference type="EMBL" id="BSRZ01000006">
    <property type="protein sequence ID" value="GLW64854.1"/>
    <property type="molecule type" value="Genomic_DNA"/>
</dbReference>
<gene>
    <name evidence="1" type="ORF">Arub01_30980</name>
</gene>
<comment type="caution">
    <text evidence="1">The sequence shown here is derived from an EMBL/GenBank/DDBJ whole genome shotgun (WGS) entry which is preliminary data.</text>
</comment>
<reference evidence="1" key="1">
    <citation type="submission" date="2023-02" db="EMBL/GenBank/DDBJ databases">
        <title>Actinomadura rubrobrunea NBRC 14622.</title>
        <authorList>
            <person name="Ichikawa N."/>
            <person name="Sato H."/>
            <person name="Tonouchi N."/>
        </authorList>
    </citation>
    <scope>NUCLEOTIDE SEQUENCE</scope>
    <source>
        <strain evidence="1">NBRC 14622</strain>
    </source>
</reference>
<proteinExistence type="predicted"/>
<evidence type="ECO:0000313" key="1">
    <source>
        <dbReference type="EMBL" id="GLW64854.1"/>
    </source>
</evidence>
<dbReference type="AlphaFoldDB" id="A0A9W6PXH5"/>
<keyword evidence="2" id="KW-1185">Reference proteome</keyword>
<name>A0A9W6PXH5_9ACTN</name>
<organism evidence="1 2">
    <name type="scientific">Actinomadura rubrobrunea</name>
    <dbReference type="NCBI Taxonomy" id="115335"/>
    <lineage>
        <taxon>Bacteria</taxon>
        <taxon>Bacillati</taxon>
        <taxon>Actinomycetota</taxon>
        <taxon>Actinomycetes</taxon>
        <taxon>Streptosporangiales</taxon>
        <taxon>Thermomonosporaceae</taxon>
        <taxon>Actinomadura</taxon>
    </lineage>
</organism>